<dbReference type="AlphaFoldDB" id="Q0G7C1"/>
<dbReference type="RefSeq" id="WP_007066417.1">
    <property type="nucleotide sequence ID" value="NZ_DS022272.1"/>
</dbReference>
<dbReference type="EMBL" id="AATP01000001">
    <property type="protein sequence ID" value="EAU42443.1"/>
    <property type="molecule type" value="Genomic_DNA"/>
</dbReference>
<proteinExistence type="predicted"/>
<reference evidence="1 2" key="1">
    <citation type="journal article" date="2010" name="J. Bacteriol.">
        <title>Genome sequence of Fulvimarina pelagi HTCC2506T, a Mn(II)-oxidizing alphaproteobacterium possessing an aerobic anoxygenic photosynthetic gene cluster and Xanthorhodopsin.</title>
        <authorList>
            <person name="Kang I."/>
            <person name="Oh H.M."/>
            <person name="Lim S.I."/>
            <person name="Ferriera S."/>
            <person name="Giovannoni S.J."/>
            <person name="Cho J.C."/>
        </authorList>
    </citation>
    <scope>NUCLEOTIDE SEQUENCE [LARGE SCALE GENOMIC DNA]</scope>
    <source>
        <strain evidence="1 2">HTCC2506</strain>
    </source>
</reference>
<accession>Q0G7C1</accession>
<keyword evidence="2" id="KW-1185">Reference proteome</keyword>
<dbReference type="Proteomes" id="UP000004310">
    <property type="component" value="Unassembled WGS sequence"/>
</dbReference>
<gene>
    <name evidence="1" type="ORF">FP2506_06376</name>
</gene>
<evidence type="ECO:0000313" key="2">
    <source>
        <dbReference type="Proteomes" id="UP000004310"/>
    </source>
</evidence>
<evidence type="ECO:0000313" key="1">
    <source>
        <dbReference type="EMBL" id="EAU42443.1"/>
    </source>
</evidence>
<name>Q0G7C1_9HYPH</name>
<dbReference type="HOGENOM" id="CLU_3135990_0_0_5"/>
<organism evidence="1 2">
    <name type="scientific">Fulvimarina pelagi HTCC2506</name>
    <dbReference type="NCBI Taxonomy" id="314231"/>
    <lineage>
        <taxon>Bacteria</taxon>
        <taxon>Pseudomonadati</taxon>
        <taxon>Pseudomonadota</taxon>
        <taxon>Alphaproteobacteria</taxon>
        <taxon>Hyphomicrobiales</taxon>
        <taxon>Aurantimonadaceae</taxon>
        <taxon>Fulvimarina</taxon>
    </lineage>
</organism>
<comment type="caution">
    <text evidence="1">The sequence shown here is derived from an EMBL/GenBank/DDBJ whole genome shotgun (WGS) entry which is preliminary data.</text>
</comment>
<protein>
    <submittedName>
        <fullName evidence="1">Uncharacterized protein</fullName>
    </submittedName>
</protein>
<sequence>MHQGEFDSVYPAIKETINQVGVPKREREDSMAIIKSYRSMLVAPENRAA</sequence>